<organism evidence="6 7">
    <name type="scientific">Phaseolus angularis</name>
    <name type="common">Azuki bean</name>
    <name type="synonym">Vigna angularis</name>
    <dbReference type="NCBI Taxonomy" id="3914"/>
    <lineage>
        <taxon>Eukaryota</taxon>
        <taxon>Viridiplantae</taxon>
        <taxon>Streptophyta</taxon>
        <taxon>Embryophyta</taxon>
        <taxon>Tracheophyta</taxon>
        <taxon>Spermatophyta</taxon>
        <taxon>Magnoliopsida</taxon>
        <taxon>eudicotyledons</taxon>
        <taxon>Gunneridae</taxon>
        <taxon>Pentapetalae</taxon>
        <taxon>rosids</taxon>
        <taxon>fabids</taxon>
        <taxon>Fabales</taxon>
        <taxon>Fabaceae</taxon>
        <taxon>Papilionoideae</taxon>
        <taxon>50 kb inversion clade</taxon>
        <taxon>NPAAA clade</taxon>
        <taxon>indigoferoid/millettioid clade</taxon>
        <taxon>Phaseoleae</taxon>
        <taxon>Vigna</taxon>
    </lineage>
</organism>
<accession>A0A0L9ULJ5</accession>
<dbReference type="GO" id="GO:0006565">
    <property type="term" value="P:L-serine catabolic process"/>
    <property type="evidence" value="ECO:0007669"/>
    <property type="project" value="TreeGrafter"/>
</dbReference>
<dbReference type="GO" id="GO:0003941">
    <property type="term" value="F:L-serine ammonia-lyase activity"/>
    <property type="evidence" value="ECO:0007669"/>
    <property type="project" value="TreeGrafter"/>
</dbReference>
<keyword evidence="2" id="KW-0663">Pyridoxal phosphate</keyword>
<evidence type="ECO:0000313" key="6">
    <source>
        <dbReference type="EMBL" id="KOM43775.1"/>
    </source>
</evidence>
<proteinExistence type="predicted"/>
<feature type="compositionally biased region" description="Basic and acidic residues" evidence="4">
    <location>
        <begin position="38"/>
        <end position="58"/>
    </location>
</feature>
<keyword evidence="3" id="KW-0456">Lyase</keyword>
<protein>
    <recommendedName>
        <fullName evidence="5">Tryptophan synthase beta chain-like PALP domain-containing protein</fullName>
    </recommendedName>
</protein>
<dbReference type="PANTHER" id="PTHR48078:SF11">
    <property type="entry name" value="THREONINE DEHYDRATASE, MITOCHONDRIAL"/>
    <property type="match status" value="1"/>
</dbReference>
<dbReference type="Gene3D" id="3.40.50.1100">
    <property type="match status" value="1"/>
</dbReference>
<dbReference type="GO" id="GO:0006567">
    <property type="term" value="P:L-threonine catabolic process"/>
    <property type="evidence" value="ECO:0007669"/>
    <property type="project" value="TreeGrafter"/>
</dbReference>
<sequence>MKAKDVRNSPRRYQEYQQRQQKQSSHLSGRLEQTWQKLLRERGKRTKDPKSSSLETEKASDGRKYNIFLHLIVAPTCIKTLHLKKDTQPVAPLRPRVSPDSLQYPPGYVGAVPHQSRSDNGGDDVMNVLSYLTNILTSKVYDVVIESSLQLAPKLFRKLGVKVWLKREDLQPVFSFKIREAYNMMAKLPRELLEKGVICSTVIVM</sequence>
<evidence type="ECO:0000259" key="5">
    <source>
        <dbReference type="Pfam" id="PF00291"/>
    </source>
</evidence>
<evidence type="ECO:0000256" key="3">
    <source>
        <dbReference type="ARBA" id="ARBA00023239"/>
    </source>
</evidence>
<gene>
    <name evidence="6" type="ORF">LR48_Vigan05g138000</name>
</gene>
<evidence type="ECO:0000256" key="4">
    <source>
        <dbReference type="SAM" id="MobiDB-lite"/>
    </source>
</evidence>
<dbReference type="SUPFAM" id="SSF53686">
    <property type="entry name" value="Tryptophan synthase beta subunit-like PLP-dependent enzymes"/>
    <property type="match status" value="1"/>
</dbReference>
<dbReference type="GO" id="GO:0004794">
    <property type="term" value="F:threonine deaminase activity"/>
    <property type="evidence" value="ECO:0007669"/>
    <property type="project" value="TreeGrafter"/>
</dbReference>
<name>A0A0L9ULJ5_PHAAN</name>
<dbReference type="GO" id="GO:0009097">
    <property type="term" value="P:isoleucine biosynthetic process"/>
    <property type="evidence" value="ECO:0007669"/>
    <property type="project" value="TreeGrafter"/>
</dbReference>
<dbReference type="EMBL" id="CM003375">
    <property type="protein sequence ID" value="KOM43775.1"/>
    <property type="molecule type" value="Genomic_DNA"/>
</dbReference>
<evidence type="ECO:0000256" key="2">
    <source>
        <dbReference type="ARBA" id="ARBA00022898"/>
    </source>
</evidence>
<dbReference type="AlphaFoldDB" id="A0A0L9ULJ5"/>
<dbReference type="Gramene" id="KOM43775">
    <property type="protein sequence ID" value="KOM43775"/>
    <property type="gene ID" value="LR48_Vigan05g138000"/>
</dbReference>
<dbReference type="InterPro" id="IPR050147">
    <property type="entry name" value="Ser/Thr_Dehydratase"/>
</dbReference>
<feature type="region of interest" description="Disordered" evidence="4">
    <location>
        <begin position="1"/>
        <end position="58"/>
    </location>
</feature>
<feature type="compositionally biased region" description="Basic and acidic residues" evidence="4">
    <location>
        <begin position="1"/>
        <end position="14"/>
    </location>
</feature>
<evidence type="ECO:0000313" key="7">
    <source>
        <dbReference type="Proteomes" id="UP000053144"/>
    </source>
</evidence>
<reference evidence="7" key="1">
    <citation type="journal article" date="2015" name="Proc. Natl. Acad. Sci. U.S.A.">
        <title>Genome sequencing of adzuki bean (Vigna angularis) provides insight into high starch and low fat accumulation and domestication.</title>
        <authorList>
            <person name="Yang K."/>
            <person name="Tian Z."/>
            <person name="Chen C."/>
            <person name="Luo L."/>
            <person name="Zhao B."/>
            <person name="Wang Z."/>
            <person name="Yu L."/>
            <person name="Li Y."/>
            <person name="Sun Y."/>
            <person name="Li W."/>
            <person name="Chen Y."/>
            <person name="Li Y."/>
            <person name="Zhang Y."/>
            <person name="Ai D."/>
            <person name="Zhao J."/>
            <person name="Shang C."/>
            <person name="Ma Y."/>
            <person name="Wu B."/>
            <person name="Wang M."/>
            <person name="Gao L."/>
            <person name="Sun D."/>
            <person name="Zhang P."/>
            <person name="Guo F."/>
            <person name="Wang W."/>
            <person name="Li Y."/>
            <person name="Wang J."/>
            <person name="Varshney R.K."/>
            <person name="Wang J."/>
            <person name="Ling H.Q."/>
            <person name="Wan P."/>
        </authorList>
    </citation>
    <scope>NUCLEOTIDE SEQUENCE</scope>
    <source>
        <strain evidence="7">cv. Jingnong 6</strain>
    </source>
</reference>
<dbReference type="STRING" id="3914.A0A0L9ULJ5"/>
<feature type="domain" description="Tryptophan synthase beta chain-like PALP" evidence="5">
    <location>
        <begin position="147"/>
        <end position="201"/>
    </location>
</feature>
<dbReference type="InterPro" id="IPR001926">
    <property type="entry name" value="TrpB-like_PALP"/>
</dbReference>
<comment type="cofactor">
    <cofactor evidence="1">
        <name>pyridoxal 5'-phosphate</name>
        <dbReference type="ChEBI" id="CHEBI:597326"/>
    </cofactor>
</comment>
<dbReference type="Pfam" id="PF00291">
    <property type="entry name" value="PALP"/>
    <property type="match status" value="1"/>
</dbReference>
<dbReference type="Proteomes" id="UP000053144">
    <property type="component" value="Chromosome 5"/>
</dbReference>
<dbReference type="PANTHER" id="PTHR48078">
    <property type="entry name" value="THREONINE DEHYDRATASE, MITOCHONDRIAL-RELATED"/>
    <property type="match status" value="1"/>
</dbReference>
<evidence type="ECO:0000256" key="1">
    <source>
        <dbReference type="ARBA" id="ARBA00001933"/>
    </source>
</evidence>
<dbReference type="InterPro" id="IPR036052">
    <property type="entry name" value="TrpB-like_PALP_sf"/>
</dbReference>
<feature type="compositionally biased region" description="Polar residues" evidence="4">
    <location>
        <begin position="24"/>
        <end position="36"/>
    </location>
</feature>